<reference evidence="3" key="1">
    <citation type="submission" date="2013-11" db="EMBL/GenBank/DDBJ databases">
        <title>Genome sequence of the fusiform rust pathogen reveals effectors for host alternation and coevolution with pine.</title>
        <authorList>
            <consortium name="DOE Joint Genome Institute"/>
            <person name="Smith K."/>
            <person name="Pendleton A."/>
            <person name="Kubisiak T."/>
            <person name="Anderson C."/>
            <person name="Salamov A."/>
            <person name="Aerts A."/>
            <person name="Riley R."/>
            <person name="Clum A."/>
            <person name="Lindquist E."/>
            <person name="Ence D."/>
            <person name="Campbell M."/>
            <person name="Kronenberg Z."/>
            <person name="Feau N."/>
            <person name="Dhillon B."/>
            <person name="Hamelin R."/>
            <person name="Burleigh J."/>
            <person name="Smith J."/>
            <person name="Yandell M."/>
            <person name="Nelson C."/>
            <person name="Grigoriev I."/>
            <person name="Davis J."/>
        </authorList>
    </citation>
    <scope>NUCLEOTIDE SEQUENCE</scope>
    <source>
        <strain evidence="3">G11</strain>
    </source>
</reference>
<feature type="compositionally biased region" description="Polar residues" evidence="1">
    <location>
        <begin position="1"/>
        <end position="18"/>
    </location>
</feature>
<feature type="region of interest" description="Disordered" evidence="1">
    <location>
        <begin position="657"/>
        <end position="676"/>
    </location>
</feature>
<accession>A0A9P6NYE4</accession>
<dbReference type="EMBL" id="MU167208">
    <property type="protein sequence ID" value="KAG0152419.1"/>
    <property type="molecule type" value="Genomic_DNA"/>
</dbReference>
<feature type="compositionally biased region" description="Low complexity" evidence="1">
    <location>
        <begin position="332"/>
        <end position="349"/>
    </location>
</feature>
<organism evidence="3 4">
    <name type="scientific">Cronartium quercuum f. sp. fusiforme G11</name>
    <dbReference type="NCBI Taxonomy" id="708437"/>
    <lineage>
        <taxon>Eukaryota</taxon>
        <taxon>Fungi</taxon>
        <taxon>Dikarya</taxon>
        <taxon>Basidiomycota</taxon>
        <taxon>Pucciniomycotina</taxon>
        <taxon>Pucciniomycetes</taxon>
        <taxon>Pucciniales</taxon>
        <taxon>Coleosporiaceae</taxon>
        <taxon>Cronartium</taxon>
    </lineage>
</organism>
<evidence type="ECO:0000256" key="1">
    <source>
        <dbReference type="SAM" id="MobiDB-lite"/>
    </source>
</evidence>
<protein>
    <recommendedName>
        <fullName evidence="2">Phosphatidate phosphatase APP1 catalytic domain-containing protein</fullName>
    </recommendedName>
</protein>
<dbReference type="AlphaFoldDB" id="A0A9P6NYE4"/>
<proteinExistence type="predicted"/>
<dbReference type="OrthoDB" id="2117591at2759"/>
<dbReference type="Pfam" id="PF09949">
    <property type="entry name" value="APP1_cat"/>
    <property type="match status" value="1"/>
</dbReference>
<dbReference type="PANTHER" id="PTHR28208:SF3">
    <property type="entry name" value="PHOSPHATIDATE PHOSPHATASE APP1"/>
    <property type="match status" value="1"/>
</dbReference>
<dbReference type="InterPro" id="IPR019236">
    <property type="entry name" value="APP1_cat"/>
</dbReference>
<feature type="region of interest" description="Disordered" evidence="1">
    <location>
        <begin position="97"/>
        <end position="120"/>
    </location>
</feature>
<dbReference type="PANTHER" id="PTHR28208">
    <property type="entry name" value="PHOSPHATIDATE PHOSPHATASE APP1"/>
    <property type="match status" value="1"/>
</dbReference>
<feature type="region of interest" description="Disordered" evidence="1">
    <location>
        <begin position="1"/>
        <end position="51"/>
    </location>
</feature>
<feature type="region of interest" description="Disordered" evidence="1">
    <location>
        <begin position="290"/>
        <end position="353"/>
    </location>
</feature>
<evidence type="ECO:0000313" key="4">
    <source>
        <dbReference type="Proteomes" id="UP000886653"/>
    </source>
</evidence>
<sequence length="791" mass="87113">MVDPSNPQLISNKPQSRPTLHHLRQSSSPNLEPSSSSQLPPPARPASQQLSHVSRLSLSYFQPQSPSSATNQNSRRSVLASKALNLSSKLLTKSANYLSSTKDPDKFTYPNPPGHSFARSPGTIHTWEEWDNDTSNWHMQVGGHRLPDTSSKTLPSNPQPVASSSASGYLSYFNRQNRDKRNRELYAEEHLVCFPGYAALRSPSHARAGDIEVFLHFHAFRAKKNLESLNRSQRLVYSMICKLTGLPPLTSTSTTTSTSATAVFPQSELTSAELDPVEDLISWSDEDLSDRPQLLPSSSTASISNPLPPTQPHKIIMTLPTPIKTHQATPFDSKPPSRSSRSSSDSVSSTLPVPTTADLTRLHTNLRERLRAFFSVKAEGRQIRVKVLGCCQPGPARLFGPTKVGGEDELLNHGRPLLTQVITTRPGGVWAERLVLPWQIIESQLRVHERERGMPVGGRGVVRLRVEAELLPENGLEPEREPSSFVMELDVIPSLAEAVHLISDIDDTIKQTNVLGGLKQMFRNVFLSEFSEVKVPGMSAWYQAMSELGCWIHYISNSPLELWGGIEGFLVADGFPRGSVSLKEYARGAGSILSGMLESSGARKRARVERIINEFPNSKFICVGDSGEQDLEMYTAVAIAHPQQVLAIYIRDVTTPPGLPSPETHTRSEPIPTSIRQSLIFPPRSPRLRASLPSVSRAPLPLIPPKPSHLSSSRSTLVESPAPTLTQAALEQAIRSPRSSFEADEGVVELLRTRVRKAEVELARLHIRLKLFRSGEECMGEALALASQFLN</sequence>
<dbReference type="GO" id="GO:0008195">
    <property type="term" value="F:phosphatidate phosphatase activity"/>
    <property type="evidence" value="ECO:0007669"/>
    <property type="project" value="InterPro"/>
</dbReference>
<name>A0A9P6NYE4_9BASI</name>
<keyword evidence="4" id="KW-1185">Reference proteome</keyword>
<gene>
    <name evidence="3" type="ORF">CROQUDRAFT_667291</name>
</gene>
<comment type="caution">
    <text evidence="3">The sequence shown here is derived from an EMBL/GenBank/DDBJ whole genome shotgun (WGS) entry which is preliminary data.</text>
</comment>
<dbReference type="Proteomes" id="UP000886653">
    <property type="component" value="Unassembled WGS sequence"/>
</dbReference>
<feature type="domain" description="Phosphatidate phosphatase APP1 catalytic" evidence="2">
    <location>
        <begin position="500"/>
        <end position="652"/>
    </location>
</feature>
<dbReference type="InterPro" id="IPR052935">
    <property type="entry name" value="Mg2+_PAP"/>
</dbReference>
<evidence type="ECO:0000259" key="2">
    <source>
        <dbReference type="Pfam" id="PF09949"/>
    </source>
</evidence>
<feature type="compositionally biased region" description="Low complexity" evidence="1">
    <location>
        <begin position="25"/>
        <end position="38"/>
    </location>
</feature>
<evidence type="ECO:0000313" key="3">
    <source>
        <dbReference type="EMBL" id="KAG0152419.1"/>
    </source>
</evidence>
<feature type="compositionally biased region" description="Polar residues" evidence="1">
    <location>
        <begin position="295"/>
        <end position="305"/>
    </location>
</feature>
<dbReference type="GO" id="GO:0030479">
    <property type="term" value="C:actin cortical patch"/>
    <property type="evidence" value="ECO:0007669"/>
    <property type="project" value="TreeGrafter"/>
</dbReference>